<accession>A0A5N7BPD8</accession>
<sequence length="63" mass="7017">MLVPHPQDRIVPFLCTVLSVSLYIVSLCLPTRYISGSKMAPPPTLCFLCAKFSIHEIVSKILQ</sequence>
<protein>
    <submittedName>
        <fullName evidence="2">Uncharacterized protein</fullName>
    </submittedName>
</protein>
<keyword evidence="3" id="KW-1185">Reference proteome</keyword>
<reference evidence="2 3" key="1">
    <citation type="submission" date="2019-04" db="EMBL/GenBank/DDBJ databases">
        <title>Friends and foes A comparative genomics studyof 23 Aspergillus species from section Flavi.</title>
        <authorList>
            <consortium name="DOE Joint Genome Institute"/>
            <person name="Kjaerbolling I."/>
            <person name="Vesth T."/>
            <person name="Frisvad J.C."/>
            <person name="Nybo J.L."/>
            <person name="Theobald S."/>
            <person name="Kildgaard S."/>
            <person name="Isbrandt T."/>
            <person name="Kuo A."/>
            <person name="Sato A."/>
            <person name="Lyhne E.K."/>
            <person name="Kogle M.E."/>
            <person name="Wiebenga A."/>
            <person name="Kun R.S."/>
            <person name="Lubbers R.J."/>
            <person name="Makela M.R."/>
            <person name="Barry K."/>
            <person name="Chovatia M."/>
            <person name="Clum A."/>
            <person name="Daum C."/>
            <person name="Haridas S."/>
            <person name="He G."/>
            <person name="LaButti K."/>
            <person name="Lipzen A."/>
            <person name="Mondo S."/>
            <person name="Riley R."/>
            <person name="Salamov A."/>
            <person name="Simmons B.A."/>
            <person name="Magnuson J.K."/>
            <person name="Henrissat B."/>
            <person name="Mortensen U.H."/>
            <person name="Larsen T.O."/>
            <person name="Devries R.P."/>
            <person name="Grigoriev I.V."/>
            <person name="Machida M."/>
            <person name="Baker S.E."/>
            <person name="Andersen M.R."/>
        </authorList>
    </citation>
    <scope>NUCLEOTIDE SEQUENCE [LARGE SCALE GENOMIC DNA]</scope>
    <source>
        <strain evidence="2 3">IBT 29228</strain>
    </source>
</reference>
<evidence type="ECO:0000313" key="3">
    <source>
        <dbReference type="Proteomes" id="UP000326198"/>
    </source>
</evidence>
<feature type="transmembrane region" description="Helical" evidence="1">
    <location>
        <begin position="12"/>
        <end position="34"/>
    </location>
</feature>
<keyword evidence="1" id="KW-1133">Transmembrane helix</keyword>
<dbReference type="EMBL" id="ML736154">
    <property type="protein sequence ID" value="KAE8383694.1"/>
    <property type="molecule type" value="Genomic_DNA"/>
</dbReference>
<organism evidence="2 3">
    <name type="scientific">Aspergillus bertholletiae</name>
    <dbReference type="NCBI Taxonomy" id="1226010"/>
    <lineage>
        <taxon>Eukaryota</taxon>
        <taxon>Fungi</taxon>
        <taxon>Dikarya</taxon>
        <taxon>Ascomycota</taxon>
        <taxon>Pezizomycotina</taxon>
        <taxon>Eurotiomycetes</taxon>
        <taxon>Eurotiomycetidae</taxon>
        <taxon>Eurotiales</taxon>
        <taxon>Aspergillaceae</taxon>
        <taxon>Aspergillus</taxon>
        <taxon>Aspergillus subgen. Circumdati</taxon>
    </lineage>
</organism>
<keyword evidence="1" id="KW-0812">Transmembrane</keyword>
<proteinExistence type="predicted"/>
<evidence type="ECO:0000256" key="1">
    <source>
        <dbReference type="SAM" id="Phobius"/>
    </source>
</evidence>
<dbReference type="AlphaFoldDB" id="A0A5N7BPD8"/>
<keyword evidence="1" id="KW-0472">Membrane</keyword>
<name>A0A5N7BPD8_9EURO</name>
<dbReference type="Proteomes" id="UP000326198">
    <property type="component" value="Unassembled WGS sequence"/>
</dbReference>
<evidence type="ECO:0000313" key="2">
    <source>
        <dbReference type="EMBL" id="KAE8383694.1"/>
    </source>
</evidence>
<gene>
    <name evidence="2" type="ORF">BDV26DRAFT_251474</name>
</gene>